<dbReference type="Pfam" id="PF07678">
    <property type="entry name" value="TED_complement"/>
    <property type="match status" value="1"/>
</dbReference>
<dbReference type="InterPro" id="IPR001599">
    <property type="entry name" value="Macroglobln_a2"/>
</dbReference>
<organism evidence="4 5">
    <name type="scientific">Anopheles culicifacies</name>
    <dbReference type="NCBI Taxonomy" id="139723"/>
    <lineage>
        <taxon>Eukaryota</taxon>
        <taxon>Metazoa</taxon>
        <taxon>Ecdysozoa</taxon>
        <taxon>Arthropoda</taxon>
        <taxon>Hexapoda</taxon>
        <taxon>Insecta</taxon>
        <taxon>Pterygota</taxon>
        <taxon>Neoptera</taxon>
        <taxon>Endopterygota</taxon>
        <taxon>Diptera</taxon>
        <taxon>Nematocera</taxon>
        <taxon>Culicoidea</taxon>
        <taxon>Culicidae</taxon>
        <taxon>Anophelinae</taxon>
        <taxon>Anopheles</taxon>
        <taxon>culicifacies species complex</taxon>
    </lineage>
</organism>
<dbReference type="InterPro" id="IPR011626">
    <property type="entry name" value="Alpha-macroglobulin_TED"/>
</dbReference>
<reference evidence="5" key="1">
    <citation type="submission" date="2013-09" db="EMBL/GenBank/DDBJ databases">
        <title>The Genome Sequence of Anopheles culicifacies species A.</title>
        <authorList>
            <consortium name="The Broad Institute Genomics Platform"/>
            <person name="Neafsey D.E."/>
            <person name="Besansky N."/>
            <person name="Howell P."/>
            <person name="Walton C."/>
            <person name="Young S.K."/>
            <person name="Zeng Q."/>
            <person name="Gargeya S."/>
            <person name="Fitzgerald M."/>
            <person name="Haas B."/>
            <person name="Abouelleil A."/>
            <person name="Allen A.W."/>
            <person name="Alvarado L."/>
            <person name="Arachchi H.M."/>
            <person name="Berlin A.M."/>
            <person name="Chapman S.B."/>
            <person name="Gainer-Dewar J."/>
            <person name="Goldberg J."/>
            <person name="Griggs A."/>
            <person name="Gujja S."/>
            <person name="Hansen M."/>
            <person name="Howarth C."/>
            <person name="Imamovic A."/>
            <person name="Ireland A."/>
            <person name="Larimer J."/>
            <person name="McCowan C."/>
            <person name="Murphy C."/>
            <person name="Pearson M."/>
            <person name="Poon T.W."/>
            <person name="Priest M."/>
            <person name="Roberts A."/>
            <person name="Saif S."/>
            <person name="Shea T."/>
            <person name="Sisk P."/>
            <person name="Sykes S."/>
            <person name="Wortman J."/>
            <person name="Nusbaum C."/>
            <person name="Birren B."/>
        </authorList>
    </citation>
    <scope>NUCLEOTIDE SEQUENCE [LARGE SCALE GENOMIC DNA]</scope>
    <source>
        <strain evidence="5">A-37</strain>
    </source>
</reference>
<dbReference type="InterPro" id="IPR008930">
    <property type="entry name" value="Terpenoid_cyclase/PrenylTrfase"/>
</dbReference>
<dbReference type="Pfam" id="PF00207">
    <property type="entry name" value="A2M"/>
    <property type="match status" value="1"/>
</dbReference>
<dbReference type="Gene3D" id="2.20.130.20">
    <property type="match status" value="1"/>
</dbReference>
<reference evidence="4" key="2">
    <citation type="submission" date="2020-05" db="UniProtKB">
        <authorList>
            <consortium name="EnsemblMetazoa"/>
        </authorList>
    </citation>
    <scope>IDENTIFICATION</scope>
    <source>
        <strain evidence="4">A-37</strain>
    </source>
</reference>
<evidence type="ECO:0000256" key="1">
    <source>
        <dbReference type="ARBA" id="ARBA00022729"/>
    </source>
</evidence>
<dbReference type="EnsemblMetazoa" id="ACUA022673-RA">
    <property type="protein sequence ID" value="ACUA022673-PA"/>
    <property type="gene ID" value="ACUA022673"/>
</dbReference>
<evidence type="ECO:0000259" key="3">
    <source>
        <dbReference type="SMART" id="SM01360"/>
    </source>
</evidence>
<keyword evidence="2" id="KW-0882">Thioester bond</keyword>
<name>A0A182MNQ7_9DIPT</name>
<dbReference type="InterPro" id="IPR047565">
    <property type="entry name" value="Alpha-macroglob_thiol-ester_cl"/>
</dbReference>
<dbReference type="InterPro" id="IPR050473">
    <property type="entry name" value="A2M/Complement_sys"/>
</dbReference>
<dbReference type="PANTHER" id="PTHR11412">
    <property type="entry name" value="MACROGLOBULIN / COMPLEMENT"/>
    <property type="match status" value="1"/>
</dbReference>
<dbReference type="InterPro" id="IPR013783">
    <property type="entry name" value="Ig-like_fold"/>
</dbReference>
<dbReference type="Proteomes" id="UP000075883">
    <property type="component" value="Unassembled WGS sequence"/>
</dbReference>
<dbReference type="STRING" id="139723.A0A182MNQ7"/>
<dbReference type="PANTHER" id="PTHR11412:SF136">
    <property type="entry name" value="CD109 ANTIGEN"/>
    <property type="match status" value="1"/>
</dbReference>
<dbReference type="Gene3D" id="1.50.10.20">
    <property type="match status" value="1"/>
</dbReference>
<dbReference type="VEuPathDB" id="VectorBase:ACUA022673"/>
<dbReference type="SUPFAM" id="SSF48239">
    <property type="entry name" value="Terpenoid cyclases/Protein prenyltransferases"/>
    <property type="match status" value="1"/>
</dbReference>
<sequence>MNIDTQTVKPGGQIELRMSGRVGTYVGLAAYDQGSLDYKENHDLFWEEMLRVYNGIDPSVNNEFAMFHSMGLFVRTFDIIIFNEARDMSARNGWQTSKPITKPISPKSNNQESWLWQNVTIGRNGTSTTIANVPDEISSWNVMGFSIDPKYGLAIMKEPIQLTSFQPFYIVESLPHSINIDEEVELRFTLFNYFENEHMADVTLYNVANQKEFVGRPLDDQSYTQSIRVPPYVGVPISFLVKARKPGEMVVRVKASINLGMETDAVEKVIPVNTETFLRTMMESHIFYFDRYANETFRMNLHIPPEAVSGPIKIKFRVNGECNGKQCPIPILPNCLFLFVANLLTTIDNLNNLLTVSYGNGERNMVGFAPNIVVLDYLHAIGSKDQSLFDKATNLLGQGYQNQIRYHKTDGSFSEQVYKRSSVFLTAFVAKSMHIASKYISEVDPAMLERAYDWLASKQDRSGWFNEVGTVYNPDMKGGLRNGISLTSYVVTALLENENAKVKHEA</sequence>
<dbReference type="GO" id="GO:0005615">
    <property type="term" value="C:extracellular space"/>
    <property type="evidence" value="ECO:0007669"/>
    <property type="project" value="InterPro"/>
</dbReference>
<dbReference type="GO" id="GO:0004866">
    <property type="term" value="F:endopeptidase inhibitor activity"/>
    <property type="evidence" value="ECO:0007669"/>
    <property type="project" value="InterPro"/>
</dbReference>
<dbReference type="EMBL" id="AXCM01021896">
    <property type="status" value="NOT_ANNOTATED_CDS"/>
    <property type="molecule type" value="Genomic_DNA"/>
</dbReference>
<evidence type="ECO:0000313" key="4">
    <source>
        <dbReference type="EnsemblMetazoa" id="ACUA022673-PA"/>
    </source>
</evidence>
<feature type="domain" description="Alpha-2-macroglobulin" evidence="3">
    <location>
        <begin position="113"/>
        <end position="204"/>
    </location>
</feature>
<dbReference type="SMART" id="SM01419">
    <property type="entry name" value="Thiol-ester_cl"/>
    <property type="match status" value="1"/>
</dbReference>
<dbReference type="Gene3D" id="2.60.40.10">
    <property type="entry name" value="Immunoglobulins"/>
    <property type="match status" value="1"/>
</dbReference>
<keyword evidence="5" id="KW-1185">Reference proteome</keyword>
<protein>
    <recommendedName>
        <fullName evidence="3">Alpha-2-macroglobulin domain-containing protein</fullName>
    </recommendedName>
</protein>
<proteinExistence type="predicted"/>
<dbReference type="Gene3D" id="2.60.120.1540">
    <property type="match status" value="1"/>
</dbReference>
<dbReference type="AlphaFoldDB" id="A0A182MNQ7"/>
<evidence type="ECO:0000256" key="2">
    <source>
        <dbReference type="ARBA" id="ARBA00022966"/>
    </source>
</evidence>
<evidence type="ECO:0000313" key="5">
    <source>
        <dbReference type="Proteomes" id="UP000075883"/>
    </source>
</evidence>
<accession>A0A182MNQ7</accession>
<dbReference type="SMART" id="SM01360">
    <property type="entry name" value="A2M"/>
    <property type="match status" value="1"/>
</dbReference>
<keyword evidence="1" id="KW-0732">Signal</keyword>